<feature type="transmembrane region" description="Helical" evidence="1">
    <location>
        <begin position="105"/>
        <end position="125"/>
    </location>
</feature>
<gene>
    <name evidence="2" type="ORF">N790_03070</name>
</gene>
<comment type="caution">
    <text evidence="2">The sequence shown here is derived from an EMBL/GenBank/DDBJ whole genome shotgun (WGS) entry which is preliminary data.</text>
</comment>
<name>A0A091AS13_9GAMM</name>
<keyword evidence="3" id="KW-1185">Reference proteome</keyword>
<dbReference type="Proteomes" id="UP000029392">
    <property type="component" value="Unassembled WGS sequence"/>
</dbReference>
<keyword evidence="1" id="KW-1133">Transmembrane helix</keyword>
<dbReference type="GO" id="GO:0016020">
    <property type="term" value="C:membrane"/>
    <property type="evidence" value="ECO:0007669"/>
    <property type="project" value="TreeGrafter"/>
</dbReference>
<feature type="transmembrane region" description="Helical" evidence="1">
    <location>
        <begin position="6"/>
        <end position="24"/>
    </location>
</feature>
<dbReference type="PANTHER" id="PTHR32251">
    <property type="entry name" value="3-OXO-5-ALPHA-STEROID 4-DEHYDROGENASE"/>
    <property type="match status" value="1"/>
</dbReference>
<dbReference type="RefSeq" id="WP_043805346.1">
    <property type="nucleotide sequence ID" value="NZ_AVCH01000213.1"/>
</dbReference>
<keyword evidence="1" id="KW-0812">Transmembrane</keyword>
<sequence>MNSWLLIAVIWAGSALVMAALWAFSMRVRNVGFVDVGWAGLMALAALLVGALGEGSPMSRSLVAMFGSVWGARLCLHLLHRVLNEEEDGRYQALRAAWGGSPSKFFWFFQGQALVVALFALPFVAAAQNPSFHSGLCTVLAIVVWLGAMVGEGVADRQLTRFRADPANRGQTCRTGLWAWSRHPNYFFEWLHWFSYVLLAVGGGLFWLSLVGPVLMFAFLYRVSGIPWTEAQALRSRGEDYRRYQQETSAFFPWPPRRAPRSPE</sequence>
<evidence type="ECO:0000313" key="2">
    <source>
        <dbReference type="EMBL" id="KFN41799.1"/>
    </source>
</evidence>
<dbReference type="PANTHER" id="PTHR32251:SF17">
    <property type="entry name" value="STEROID 5-ALPHA REDUCTASE C-TERMINAL DOMAIN-CONTAINING PROTEIN"/>
    <property type="match status" value="1"/>
</dbReference>
<feature type="transmembrane region" description="Helical" evidence="1">
    <location>
        <begin position="31"/>
        <end position="52"/>
    </location>
</feature>
<accession>A0A091AS13</accession>
<feature type="transmembrane region" description="Helical" evidence="1">
    <location>
        <begin position="193"/>
        <end position="221"/>
    </location>
</feature>
<proteinExistence type="predicted"/>
<dbReference type="STRING" id="1384054.N790_03070"/>
<keyword evidence="1" id="KW-0472">Membrane</keyword>
<dbReference type="EMBL" id="AVCH01000213">
    <property type="protein sequence ID" value="KFN41799.1"/>
    <property type="molecule type" value="Genomic_DNA"/>
</dbReference>
<dbReference type="PATRIC" id="fig|1384054.3.peg.2665"/>
<dbReference type="AlphaFoldDB" id="A0A091AS13"/>
<dbReference type="Gene3D" id="1.20.120.1630">
    <property type="match status" value="1"/>
</dbReference>
<protein>
    <submittedName>
        <fullName evidence="2">Uncharacterized protein</fullName>
    </submittedName>
</protein>
<dbReference type="OrthoDB" id="9779233at2"/>
<organism evidence="2 3">
    <name type="scientific">Arenimonas malthae CC-JY-1</name>
    <dbReference type="NCBI Taxonomy" id="1384054"/>
    <lineage>
        <taxon>Bacteria</taxon>
        <taxon>Pseudomonadati</taxon>
        <taxon>Pseudomonadota</taxon>
        <taxon>Gammaproteobacteria</taxon>
        <taxon>Lysobacterales</taxon>
        <taxon>Lysobacteraceae</taxon>
        <taxon>Arenimonas</taxon>
    </lineage>
</organism>
<evidence type="ECO:0000256" key="1">
    <source>
        <dbReference type="SAM" id="Phobius"/>
    </source>
</evidence>
<dbReference type="eggNOG" id="COG3752">
    <property type="taxonomic scope" value="Bacteria"/>
</dbReference>
<feature type="transmembrane region" description="Helical" evidence="1">
    <location>
        <begin position="132"/>
        <end position="151"/>
    </location>
</feature>
<dbReference type="PROSITE" id="PS50244">
    <property type="entry name" value="S5A_REDUCTASE"/>
    <property type="match status" value="1"/>
</dbReference>
<evidence type="ECO:0000313" key="3">
    <source>
        <dbReference type="Proteomes" id="UP000029392"/>
    </source>
</evidence>
<reference evidence="2 3" key="1">
    <citation type="submission" date="2013-09" db="EMBL/GenBank/DDBJ databases">
        <title>Genome sequencing of Arenimonas malthae.</title>
        <authorList>
            <person name="Chen F."/>
            <person name="Wang G."/>
        </authorList>
    </citation>
    <scope>NUCLEOTIDE SEQUENCE [LARGE SCALE GENOMIC DNA]</scope>
    <source>
        <strain evidence="2 3">CC-JY-1</strain>
    </source>
</reference>
<dbReference type="Pfam" id="PF06966">
    <property type="entry name" value="DUF1295"/>
    <property type="match status" value="1"/>
</dbReference>
<dbReference type="InterPro" id="IPR010721">
    <property type="entry name" value="UstE-like"/>
</dbReference>